<proteinExistence type="predicted"/>
<dbReference type="Proteomes" id="UP001217838">
    <property type="component" value="Unassembled WGS sequence"/>
</dbReference>
<dbReference type="EMBL" id="JAQNDN010000010">
    <property type="protein sequence ID" value="MDC0670188.1"/>
    <property type="molecule type" value="Genomic_DNA"/>
</dbReference>
<protein>
    <submittedName>
        <fullName evidence="2">Uncharacterized protein</fullName>
    </submittedName>
</protein>
<gene>
    <name evidence="2" type="ORF">POL58_20710</name>
</gene>
<evidence type="ECO:0000256" key="1">
    <source>
        <dbReference type="SAM" id="MobiDB-lite"/>
    </source>
</evidence>
<comment type="caution">
    <text evidence="2">The sequence shown here is derived from an EMBL/GenBank/DDBJ whole genome shotgun (WGS) entry which is preliminary data.</text>
</comment>
<name>A0ABT5B911_9BACT</name>
<feature type="compositionally biased region" description="Basic and acidic residues" evidence="1">
    <location>
        <begin position="171"/>
        <end position="185"/>
    </location>
</feature>
<reference evidence="2 3" key="1">
    <citation type="submission" date="2022-11" db="EMBL/GenBank/DDBJ databases">
        <title>Minimal conservation of predation-associated metabolite biosynthetic gene clusters underscores biosynthetic potential of Myxococcota including descriptions for ten novel species: Archangium lansinium sp. nov., Myxococcus landrumus sp. nov., Nannocystis bai.</title>
        <authorList>
            <person name="Ahearne A."/>
            <person name="Stevens C."/>
            <person name="Dowd S."/>
        </authorList>
    </citation>
    <scope>NUCLEOTIDE SEQUENCE [LARGE SCALE GENOMIC DNA]</scope>
    <source>
        <strain evidence="2 3">NCELM</strain>
    </source>
</reference>
<organism evidence="2 3">
    <name type="scientific">Nannocystis radixulma</name>
    <dbReference type="NCBI Taxonomy" id="2995305"/>
    <lineage>
        <taxon>Bacteria</taxon>
        <taxon>Pseudomonadati</taxon>
        <taxon>Myxococcota</taxon>
        <taxon>Polyangia</taxon>
        <taxon>Nannocystales</taxon>
        <taxon>Nannocystaceae</taxon>
        <taxon>Nannocystis</taxon>
    </lineage>
</organism>
<evidence type="ECO:0000313" key="2">
    <source>
        <dbReference type="EMBL" id="MDC0670188.1"/>
    </source>
</evidence>
<feature type="region of interest" description="Disordered" evidence="1">
    <location>
        <begin position="151"/>
        <end position="192"/>
    </location>
</feature>
<accession>A0ABT5B911</accession>
<sequence>MTEPAAAPARPLRRDVAAALLVLVVWLVPISEGAIQAAPAAWWPTIVRDLGSISCLFRHRPESVSYYFVQVLRSGRREWEAIDERALFPMEPFGYRSRFDRFMERFGHRSDTARLDLARWVVARDRELNPVRSPVVAVRFLAGAQTIDRARPPAGRWHKPDPGAAPVRVLSSHDLRDEDGRKDMPQETGNLR</sequence>
<keyword evidence="3" id="KW-1185">Reference proteome</keyword>
<dbReference type="RefSeq" id="WP_272000008.1">
    <property type="nucleotide sequence ID" value="NZ_JAQNDN010000010.1"/>
</dbReference>
<evidence type="ECO:0000313" key="3">
    <source>
        <dbReference type="Proteomes" id="UP001217838"/>
    </source>
</evidence>